<dbReference type="GO" id="GO:0003924">
    <property type="term" value="F:GTPase activity"/>
    <property type="evidence" value="ECO:0007669"/>
    <property type="project" value="InterPro"/>
</dbReference>
<dbReference type="Proteomes" id="UP001186944">
    <property type="component" value="Unassembled WGS sequence"/>
</dbReference>
<dbReference type="InterPro" id="IPR001806">
    <property type="entry name" value="Small_GTPase"/>
</dbReference>
<dbReference type="InterPro" id="IPR027417">
    <property type="entry name" value="P-loop_NTPase"/>
</dbReference>
<dbReference type="SMART" id="SM00174">
    <property type="entry name" value="RHO"/>
    <property type="match status" value="1"/>
</dbReference>
<dbReference type="PROSITE" id="PS51419">
    <property type="entry name" value="RAB"/>
    <property type="match status" value="1"/>
</dbReference>
<dbReference type="SUPFAM" id="SSF52540">
    <property type="entry name" value="P-loop containing nucleoside triphosphate hydrolases"/>
    <property type="match status" value="1"/>
</dbReference>
<name>A0AA88XVH7_PINIB</name>
<sequence>MTGKTSLINAFLGNKFTDKYTATASDVFQSSMIHYGERFDIKISDFAGERESEIVSSKALQESDVIIVCYSVDDGESYESIRSFWAPQSQAIKRKAHLILVGLQSDKRSENNSMEYISEQEGRTLMREIHAEGFYECFCQK</sequence>
<evidence type="ECO:0000256" key="1">
    <source>
        <dbReference type="ARBA" id="ARBA00022741"/>
    </source>
</evidence>
<evidence type="ECO:0000256" key="2">
    <source>
        <dbReference type="ARBA" id="ARBA00023134"/>
    </source>
</evidence>
<dbReference type="Gene3D" id="3.40.50.300">
    <property type="entry name" value="P-loop containing nucleotide triphosphate hydrolases"/>
    <property type="match status" value="1"/>
</dbReference>
<keyword evidence="2" id="KW-0342">GTP-binding</keyword>
<dbReference type="InterPro" id="IPR003578">
    <property type="entry name" value="Small_GTPase_Rho"/>
</dbReference>
<evidence type="ECO:0000313" key="3">
    <source>
        <dbReference type="EMBL" id="KAK3092824.1"/>
    </source>
</evidence>
<dbReference type="EMBL" id="VSWD01000009">
    <property type="protein sequence ID" value="KAK3092824.1"/>
    <property type="molecule type" value="Genomic_DNA"/>
</dbReference>
<protein>
    <submittedName>
        <fullName evidence="3">Uncharacterized protein</fullName>
    </submittedName>
</protein>
<reference evidence="3" key="1">
    <citation type="submission" date="2019-08" db="EMBL/GenBank/DDBJ databases">
        <title>The improved chromosome-level genome for the pearl oyster Pinctada fucata martensii using PacBio sequencing and Hi-C.</title>
        <authorList>
            <person name="Zheng Z."/>
        </authorList>
    </citation>
    <scope>NUCLEOTIDE SEQUENCE</scope>
    <source>
        <strain evidence="3">ZZ-2019</strain>
        <tissue evidence="3">Adductor muscle</tissue>
    </source>
</reference>
<dbReference type="AlphaFoldDB" id="A0AA88XVH7"/>
<comment type="caution">
    <text evidence="3">The sequence shown here is derived from an EMBL/GenBank/DDBJ whole genome shotgun (WGS) entry which is preliminary data.</text>
</comment>
<proteinExistence type="predicted"/>
<dbReference type="PANTHER" id="PTHR24072">
    <property type="entry name" value="RHO FAMILY GTPASE"/>
    <property type="match status" value="1"/>
</dbReference>
<dbReference type="GO" id="GO:0005525">
    <property type="term" value="F:GTP binding"/>
    <property type="evidence" value="ECO:0007669"/>
    <property type="project" value="UniProtKB-KW"/>
</dbReference>
<keyword evidence="1" id="KW-0547">Nucleotide-binding</keyword>
<dbReference type="GO" id="GO:0007264">
    <property type="term" value="P:small GTPase-mediated signal transduction"/>
    <property type="evidence" value="ECO:0007669"/>
    <property type="project" value="InterPro"/>
</dbReference>
<accession>A0AA88XVH7</accession>
<dbReference type="Pfam" id="PF00071">
    <property type="entry name" value="Ras"/>
    <property type="match status" value="1"/>
</dbReference>
<organism evidence="3 4">
    <name type="scientific">Pinctada imbricata</name>
    <name type="common">Atlantic pearl-oyster</name>
    <name type="synonym">Pinctada martensii</name>
    <dbReference type="NCBI Taxonomy" id="66713"/>
    <lineage>
        <taxon>Eukaryota</taxon>
        <taxon>Metazoa</taxon>
        <taxon>Spiralia</taxon>
        <taxon>Lophotrochozoa</taxon>
        <taxon>Mollusca</taxon>
        <taxon>Bivalvia</taxon>
        <taxon>Autobranchia</taxon>
        <taxon>Pteriomorphia</taxon>
        <taxon>Pterioida</taxon>
        <taxon>Pterioidea</taxon>
        <taxon>Pteriidae</taxon>
        <taxon>Pinctada</taxon>
    </lineage>
</organism>
<keyword evidence="4" id="KW-1185">Reference proteome</keyword>
<evidence type="ECO:0000313" key="4">
    <source>
        <dbReference type="Proteomes" id="UP001186944"/>
    </source>
</evidence>
<dbReference type="PROSITE" id="PS51421">
    <property type="entry name" value="RAS"/>
    <property type="match status" value="1"/>
</dbReference>
<gene>
    <name evidence="3" type="ORF">FSP39_007648</name>
</gene>